<organism evidence="2 3">
    <name type="scientific">Clostridium gasigenes</name>
    <dbReference type="NCBI Taxonomy" id="94869"/>
    <lineage>
        <taxon>Bacteria</taxon>
        <taxon>Bacillati</taxon>
        <taxon>Bacillota</taxon>
        <taxon>Clostridia</taxon>
        <taxon>Eubacteriales</taxon>
        <taxon>Clostridiaceae</taxon>
        <taxon>Clostridium</taxon>
    </lineage>
</organism>
<sequence length="177" mass="20988">MNISLVKAKLKDSEVIHKMQIESFSTLLNKYEDFETNPGNEPLEKIINRIKQPFTDYYIVNCDNISIGCIRIVKMDNKHYRISPIFILPEYQGRGVAQKVFNMVEEIYYYVKTWELDTILQEEGNCYLYEKLGYKKTGETKVINDKLTLVFYEKSILRMKTKDLKRCMKKVIYPVVK</sequence>
<protein>
    <submittedName>
        <fullName evidence="2">GNAT family N-acetyltransferase</fullName>
    </submittedName>
</protein>
<evidence type="ECO:0000313" key="2">
    <source>
        <dbReference type="EMBL" id="MBB6716080.1"/>
    </source>
</evidence>
<feature type="domain" description="N-acetyltransferase" evidence="1">
    <location>
        <begin position="14"/>
        <end position="157"/>
    </location>
</feature>
<dbReference type="PROSITE" id="PS51186">
    <property type="entry name" value="GNAT"/>
    <property type="match status" value="1"/>
</dbReference>
<dbReference type="SUPFAM" id="SSF55729">
    <property type="entry name" value="Acyl-CoA N-acyltransferases (Nat)"/>
    <property type="match status" value="1"/>
</dbReference>
<dbReference type="InterPro" id="IPR016181">
    <property type="entry name" value="Acyl_CoA_acyltransferase"/>
</dbReference>
<proteinExistence type="predicted"/>
<keyword evidence="2" id="KW-0808">Transferase</keyword>
<dbReference type="CDD" id="cd04301">
    <property type="entry name" value="NAT_SF"/>
    <property type="match status" value="1"/>
</dbReference>
<dbReference type="InterPro" id="IPR000182">
    <property type="entry name" value="GNAT_dom"/>
</dbReference>
<dbReference type="GO" id="GO:0016747">
    <property type="term" value="F:acyltransferase activity, transferring groups other than amino-acyl groups"/>
    <property type="evidence" value="ECO:0007669"/>
    <property type="project" value="InterPro"/>
</dbReference>
<comment type="caution">
    <text evidence="2">The sequence shown here is derived from an EMBL/GenBank/DDBJ whole genome shotgun (WGS) entry which is preliminary data.</text>
</comment>
<evidence type="ECO:0000313" key="3">
    <source>
        <dbReference type="Proteomes" id="UP000585258"/>
    </source>
</evidence>
<name>A0A7X0SEJ7_9CLOT</name>
<accession>A0A7X0SEJ7</accession>
<gene>
    <name evidence="2" type="ORF">H7E68_15350</name>
</gene>
<evidence type="ECO:0000259" key="1">
    <source>
        <dbReference type="PROSITE" id="PS51186"/>
    </source>
</evidence>
<dbReference type="Proteomes" id="UP000585258">
    <property type="component" value="Unassembled WGS sequence"/>
</dbReference>
<reference evidence="2 3" key="1">
    <citation type="submission" date="2020-08" db="EMBL/GenBank/DDBJ databases">
        <title>Clostridia isolated from Swiss meat.</title>
        <authorList>
            <person name="Wambui J."/>
            <person name="Stevens M.J.A."/>
            <person name="Stephan R."/>
        </authorList>
    </citation>
    <scope>NUCLEOTIDE SEQUENCE [LARGE SCALE GENOMIC DNA]</scope>
    <source>
        <strain evidence="2 3">CM001</strain>
    </source>
</reference>
<dbReference type="AlphaFoldDB" id="A0A7X0SEJ7"/>
<dbReference type="RefSeq" id="WP_185165194.1">
    <property type="nucleotide sequence ID" value="NZ_JACKWY010000011.1"/>
</dbReference>
<dbReference type="EMBL" id="JACKWY010000011">
    <property type="protein sequence ID" value="MBB6716080.1"/>
    <property type="molecule type" value="Genomic_DNA"/>
</dbReference>
<dbReference type="Gene3D" id="3.40.630.30">
    <property type="match status" value="1"/>
</dbReference>
<dbReference type="Pfam" id="PF13508">
    <property type="entry name" value="Acetyltransf_7"/>
    <property type="match status" value="1"/>
</dbReference>